<protein>
    <submittedName>
        <fullName evidence="3">Sulfur transferase domain-containing protein</fullName>
    </submittedName>
</protein>
<evidence type="ECO:0000256" key="1">
    <source>
        <dbReference type="SAM" id="SignalP"/>
    </source>
</evidence>
<feature type="domain" description="Beta-lactamase hydrolase-like protein phosphatase-like" evidence="2">
    <location>
        <begin position="39"/>
        <end position="131"/>
    </location>
</feature>
<feature type="signal peptide" evidence="1">
    <location>
        <begin position="1"/>
        <end position="20"/>
    </location>
</feature>
<organism evidence="3 4">
    <name type="scientific">Hyphobacterium marinum</name>
    <dbReference type="NCBI Taxonomy" id="3116574"/>
    <lineage>
        <taxon>Bacteria</taxon>
        <taxon>Pseudomonadati</taxon>
        <taxon>Pseudomonadota</taxon>
        <taxon>Alphaproteobacteria</taxon>
        <taxon>Maricaulales</taxon>
        <taxon>Maricaulaceae</taxon>
        <taxon>Hyphobacterium</taxon>
    </lineage>
</organism>
<sequence length="175" mass="18417">MKLLLTVMSAFCLMLPAAIAQDAEPLPPRVVAIDGNVWIAGQPSEAMFAAWAEAGATTVVNLRTARENGEVSFDGAVAAAEHGLAYSAMETGYEAGYSPEMVAALTDILDAAQGPVVLHCASGTRAANLYTAYRIERGDLAPEDAAEAHLAPHTDLNPEIMRMLSPRYAAAFPAE</sequence>
<dbReference type="Proteomes" id="UP001310692">
    <property type="component" value="Unassembled WGS sequence"/>
</dbReference>
<dbReference type="RefSeq" id="WP_330195659.1">
    <property type="nucleotide sequence ID" value="NZ_JAZDRO010000002.1"/>
</dbReference>
<reference evidence="3 4" key="1">
    <citation type="submission" date="2024-01" db="EMBL/GenBank/DDBJ databases">
        <title>Hyphobacterium bacterium isolated from marine sediment.</title>
        <authorList>
            <person name="Zhao S."/>
        </authorList>
    </citation>
    <scope>NUCLEOTIDE SEQUENCE [LARGE SCALE GENOMIC DNA]</scope>
    <source>
        <strain evidence="3 4">Y60-23</strain>
    </source>
</reference>
<dbReference type="Pfam" id="PF04273">
    <property type="entry name" value="BLH_phosphatase"/>
    <property type="match status" value="1"/>
</dbReference>
<keyword evidence="1" id="KW-0732">Signal</keyword>
<evidence type="ECO:0000313" key="3">
    <source>
        <dbReference type="EMBL" id="MEE2566118.1"/>
    </source>
</evidence>
<name>A0ABU7LX48_9PROT</name>
<gene>
    <name evidence="3" type="ORF">V0U35_05445</name>
</gene>
<evidence type="ECO:0000313" key="4">
    <source>
        <dbReference type="Proteomes" id="UP001310692"/>
    </source>
</evidence>
<dbReference type="Gene3D" id="3.90.190.10">
    <property type="entry name" value="Protein tyrosine phosphatase superfamily"/>
    <property type="match status" value="1"/>
</dbReference>
<dbReference type="EMBL" id="JAZDRO010000002">
    <property type="protein sequence ID" value="MEE2566118.1"/>
    <property type="molecule type" value="Genomic_DNA"/>
</dbReference>
<dbReference type="SUPFAM" id="SSF52799">
    <property type="entry name" value="(Phosphotyrosine protein) phosphatases II"/>
    <property type="match status" value="1"/>
</dbReference>
<keyword evidence="4" id="KW-1185">Reference proteome</keyword>
<dbReference type="InterPro" id="IPR005939">
    <property type="entry name" value="BLH_phosphatase-like"/>
</dbReference>
<keyword evidence="3" id="KW-0808">Transferase</keyword>
<evidence type="ECO:0000259" key="2">
    <source>
        <dbReference type="Pfam" id="PF04273"/>
    </source>
</evidence>
<feature type="chain" id="PRO_5045452097" evidence="1">
    <location>
        <begin position="21"/>
        <end position="175"/>
    </location>
</feature>
<dbReference type="InterPro" id="IPR029021">
    <property type="entry name" value="Prot-tyrosine_phosphatase-like"/>
</dbReference>
<accession>A0ABU7LX48</accession>
<comment type="caution">
    <text evidence="3">The sequence shown here is derived from an EMBL/GenBank/DDBJ whole genome shotgun (WGS) entry which is preliminary data.</text>
</comment>
<proteinExistence type="predicted"/>
<dbReference type="GO" id="GO:0016740">
    <property type="term" value="F:transferase activity"/>
    <property type="evidence" value="ECO:0007669"/>
    <property type="project" value="UniProtKB-KW"/>
</dbReference>